<reference evidence="4" key="1">
    <citation type="submission" date="2016-10" db="EMBL/GenBank/DDBJ databases">
        <authorList>
            <person name="Varghese N."/>
            <person name="Submissions S."/>
        </authorList>
    </citation>
    <scope>NUCLEOTIDE SEQUENCE [LARGE SCALE GENOMIC DNA]</scope>
    <source>
        <strain evidence="4">CGMCC 1.12402</strain>
    </source>
</reference>
<feature type="chain" id="PRO_5011588728" evidence="1">
    <location>
        <begin position="26"/>
        <end position="203"/>
    </location>
</feature>
<dbReference type="GO" id="GO:0016491">
    <property type="term" value="F:oxidoreductase activity"/>
    <property type="evidence" value="ECO:0007669"/>
    <property type="project" value="InterPro"/>
</dbReference>
<evidence type="ECO:0000313" key="3">
    <source>
        <dbReference type="EMBL" id="SEV90256.1"/>
    </source>
</evidence>
<dbReference type="InterPro" id="IPR047262">
    <property type="entry name" value="PRX-like1"/>
</dbReference>
<dbReference type="EMBL" id="FOIR01000001">
    <property type="protein sequence ID" value="SEV90256.1"/>
    <property type="molecule type" value="Genomic_DNA"/>
</dbReference>
<dbReference type="PANTHER" id="PTHR43640:SF1">
    <property type="entry name" value="THIOREDOXIN-DEPENDENT PEROXIREDOXIN"/>
    <property type="match status" value="1"/>
</dbReference>
<feature type="signal peptide" evidence="1">
    <location>
        <begin position="1"/>
        <end position="25"/>
    </location>
</feature>
<dbReference type="InterPro" id="IPR036249">
    <property type="entry name" value="Thioredoxin-like_sf"/>
</dbReference>
<evidence type="ECO:0000259" key="2">
    <source>
        <dbReference type="Pfam" id="PF00578"/>
    </source>
</evidence>
<evidence type="ECO:0000313" key="4">
    <source>
        <dbReference type="Proteomes" id="UP000199437"/>
    </source>
</evidence>
<dbReference type="GO" id="GO:0016209">
    <property type="term" value="F:antioxidant activity"/>
    <property type="evidence" value="ECO:0007669"/>
    <property type="project" value="InterPro"/>
</dbReference>
<dbReference type="InterPro" id="IPR000866">
    <property type="entry name" value="AhpC/TSA"/>
</dbReference>
<proteinExistence type="predicted"/>
<dbReference type="SUPFAM" id="SSF52833">
    <property type="entry name" value="Thioredoxin-like"/>
    <property type="match status" value="1"/>
</dbReference>
<dbReference type="PANTHER" id="PTHR43640">
    <property type="entry name" value="OS07G0260300 PROTEIN"/>
    <property type="match status" value="1"/>
</dbReference>
<sequence length="203" mass="22978">MIGLGRWLKTTALCLALTLSFQSFAQNEQSYSIGDKVEPFSLPNAYGQMINAFDNDSKGYIIVFTNQQCSYVNLYESRIQALDTKYREMGYPLIAIEAEIESFELSTSALPDYIKKNAITYDYLIDMDNSISKSFQVQSSPQALILVRTTDGLRLIYSGSIDNNSRRPASVTRKYIEEAMDDILANRTLRQPQTKSIGCHITY</sequence>
<protein>
    <submittedName>
        <fullName evidence="3">AhpC/TSA family protein</fullName>
    </submittedName>
</protein>
<name>A0A1I0MQ13_9BACT</name>
<evidence type="ECO:0000256" key="1">
    <source>
        <dbReference type="SAM" id="SignalP"/>
    </source>
</evidence>
<dbReference type="Pfam" id="PF00578">
    <property type="entry name" value="AhpC-TSA"/>
    <property type="match status" value="1"/>
</dbReference>
<keyword evidence="1" id="KW-0732">Signal</keyword>
<organism evidence="3 4">
    <name type="scientific">Roseivirga pacifica</name>
    <dbReference type="NCBI Taxonomy" id="1267423"/>
    <lineage>
        <taxon>Bacteria</taxon>
        <taxon>Pseudomonadati</taxon>
        <taxon>Bacteroidota</taxon>
        <taxon>Cytophagia</taxon>
        <taxon>Cytophagales</taxon>
        <taxon>Roseivirgaceae</taxon>
        <taxon>Roseivirga</taxon>
    </lineage>
</organism>
<feature type="domain" description="Alkyl hydroperoxide reductase subunit C/ Thiol specific antioxidant" evidence="2">
    <location>
        <begin position="33"/>
        <end position="142"/>
    </location>
</feature>
<keyword evidence="4" id="KW-1185">Reference proteome</keyword>
<dbReference type="Proteomes" id="UP000199437">
    <property type="component" value="Unassembled WGS sequence"/>
</dbReference>
<dbReference type="AlphaFoldDB" id="A0A1I0MQ13"/>
<dbReference type="Gene3D" id="3.40.30.10">
    <property type="entry name" value="Glutaredoxin"/>
    <property type="match status" value="1"/>
</dbReference>
<gene>
    <name evidence="3" type="ORF">SAMN05216290_0579</name>
</gene>
<accession>A0A1I0MQ13</accession>